<name>A0ABN0T560_9PSEU</name>
<feature type="compositionally biased region" description="Low complexity" evidence="1">
    <location>
        <begin position="267"/>
        <end position="288"/>
    </location>
</feature>
<dbReference type="Gene3D" id="1.25.40.620">
    <property type="match status" value="1"/>
</dbReference>
<keyword evidence="4" id="KW-1185">Reference proteome</keyword>
<dbReference type="Proteomes" id="UP001500416">
    <property type="component" value="Unassembled WGS sequence"/>
</dbReference>
<accession>A0ABN0T560</accession>
<dbReference type="Gene3D" id="3.30.70.1230">
    <property type="entry name" value="Nucleotide cyclase"/>
    <property type="match status" value="1"/>
</dbReference>
<dbReference type="InterPro" id="IPR008629">
    <property type="entry name" value="GUN4-like"/>
</dbReference>
<evidence type="ECO:0000313" key="3">
    <source>
        <dbReference type="EMBL" id="GAA0212920.1"/>
    </source>
</evidence>
<feature type="compositionally biased region" description="Low complexity" evidence="1">
    <location>
        <begin position="196"/>
        <end position="222"/>
    </location>
</feature>
<gene>
    <name evidence="3" type="ORF">GCM10010492_08370</name>
</gene>
<feature type="domain" description="GUN4-like" evidence="2">
    <location>
        <begin position="302"/>
        <end position="395"/>
    </location>
</feature>
<reference evidence="3 4" key="1">
    <citation type="journal article" date="2019" name="Int. J. Syst. Evol. Microbiol.">
        <title>The Global Catalogue of Microorganisms (GCM) 10K type strain sequencing project: providing services to taxonomists for standard genome sequencing and annotation.</title>
        <authorList>
            <consortium name="The Broad Institute Genomics Platform"/>
            <consortium name="The Broad Institute Genome Sequencing Center for Infectious Disease"/>
            <person name="Wu L."/>
            <person name="Ma J."/>
        </authorList>
    </citation>
    <scope>NUCLEOTIDE SEQUENCE [LARGE SCALE GENOMIC DNA]</scope>
    <source>
        <strain evidence="3 4">JCM 3380</strain>
    </source>
</reference>
<dbReference type="Pfam" id="PF05419">
    <property type="entry name" value="GUN4"/>
    <property type="match status" value="1"/>
</dbReference>
<dbReference type="EMBL" id="BAAABU010000002">
    <property type="protein sequence ID" value="GAA0212920.1"/>
    <property type="molecule type" value="Genomic_DNA"/>
</dbReference>
<dbReference type="SUPFAM" id="SSF140869">
    <property type="entry name" value="GUN4-like"/>
    <property type="match status" value="1"/>
</dbReference>
<evidence type="ECO:0000313" key="4">
    <source>
        <dbReference type="Proteomes" id="UP001500416"/>
    </source>
</evidence>
<feature type="compositionally biased region" description="Pro residues" evidence="1">
    <location>
        <begin position="223"/>
        <end position="240"/>
    </location>
</feature>
<comment type="caution">
    <text evidence="3">The sequence shown here is derived from an EMBL/GenBank/DDBJ whole genome shotgun (WGS) entry which is preliminary data.</text>
</comment>
<evidence type="ECO:0000259" key="2">
    <source>
        <dbReference type="Pfam" id="PF05419"/>
    </source>
</evidence>
<evidence type="ECO:0000256" key="1">
    <source>
        <dbReference type="SAM" id="MobiDB-lite"/>
    </source>
</evidence>
<feature type="region of interest" description="Disordered" evidence="1">
    <location>
        <begin position="183"/>
        <end position="290"/>
    </location>
</feature>
<dbReference type="InterPro" id="IPR037215">
    <property type="entry name" value="GUN4-like_sf"/>
</dbReference>
<dbReference type="InterPro" id="IPR029787">
    <property type="entry name" value="Nucleotide_cyclase"/>
</dbReference>
<dbReference type="SUPFAM" id="SSF55073">
    <property type="entry name" value="Nucleotide cyclase"/>
    <property type="match status" value="1"/>
</dbReference>
<protein>
    <recommendedName>
        <fullName evidence="2">GUN4-like domain-containing protein</fullName>
    </recommendedName>
</protein>
<proteinExistence type="predicted"/>
<dbReference type="RefSeq" id="WP_343932267.1">
    <property type="nucleotide sequence ID" value="NZ_BAAABU010000002.1"/>
</dbReference>
<organism evidence="3 4">
    <name type="scientific">Saccharothrix mutabilis subsp. mutabilis</name>
    <dbReference type="NCBI Taxonomy" id="66855"/>
    <lineage>
        <taxon>Bacteria</taxon>
        <taxon>Bacillati</taxon>
        <taxon>Actinomycetota</taxon>
        <taxon>Actinomycetes</taxon>
        <taxon>Pseudonocardiales</taxon>
        <taxon>Pseudonocardiaceae</taxon>
        <taxon>Saccharothrix</taxon>
    </lineage>
</organism>
<sequence length="449" mass="47693">MALVERFVLGVDVKDSSALPARVQTKLYEELDRMLDEASARVGLDRSGWTRQPGGDGEVAVLPADVDLVALVGDFVLRLDRLLTDHNEISAPTARLRVRLAMHTGALTPSRFGFAGPALVTLARLLDSKPVRAALDAAPTANLAQIISDSLFHKAVAAELDGLRPRQFRQVRVDVKTFHETAYVHVPGGPHPPPRASAGGSPQGSPHGSSLGPPHGSSLGPPAGSPYGPPQGSPLGPPRGSPFAPGLEPLITIARRAGGQPEGSARGEPAGSPEPVGSGAAGSPGVVEPPELGEDVRRLLADLGAALGDRAWERADALTTAALLTEADRVEEGWLRSGDGAKLTDRLLTELDAAWSRHSGGAWGFRAQLEGVGGTSAAGYFRSLSTAFGWRADDDGTDPPYAEFGRRADRSRPFYPTLRNPDRERFPEWHDEWSDTVVATHGRLRSWAW</sequence>